<keyword evidence="2" id="KW-1185">Reference proteome</keyword>
<dbReference type="AlphaFoldDB" id="A0A4Q7N2T1"/>
<gene>
    <name evidence="1" type="ORF">EV199_0303</name>
</gene>
<dbReference type="OrthoDB" id="517253at2"/>
<protein>
    <submittedName>
        <fullName evidence="1">Uncharacterized protein</fullName>
    </submittedName>
</protein>
<dbReference type="RefSeq" id="WP_130538919.1">
    <property type="nucleotide sequence ID" value="NZ_CP042431.1"/>
</dbReference>
<proteinExistence type="predicted"/>
<reference evidence="1 2" key="1">
    <citation type="submission" date="2019-02" db="EMBL/GenBank/DDBJ databases">
        <title>Genomic Encyclopedia of Type Strains, Phase IV (KMG-IV): sequencing the most valuable type-strain genomes for metagenomic binning, comparative biology and taxonomic classification.</title>
        <authorList>
            <person name="Goeker M."/>
        </authorList>
    </citation>
    <scope>NUCLEOTIDE SEQUENCE [LARGE SCALE GENOMIC DNA]</scope>
    <source>
        <strain evidence="1 2">DSM 18116</strain>
    </source>
</reference>
<dbReference type="EMBL" id="SGXA01000001">
    <property type="protein sequence ID" value="RZS74455.1"/>
    <property type="molecule type" value="Genomic_DNA"/>
</dbReference>
<accession>A0A4Q7N2T1</accession>
<organism evidence="1 2">
    <name type="scientific">Pseudobacter ginsenosidimutans</name>
    <dbReference type="NCBI Taxonomy" id="661488"/>
    <lineage>
        <taxon>Bacteria</taxon>
        <taxon>Pseudomonadati</taxon>
        <taxon>Bacteroidota</taxon>
        <taxon>Chitinophagia</taxon>
        <taxon>Chitinophagales</taxon>
        <taxon>Chitinophagaceae</taxon>
        <taxon>Pseudobacter</taxon>
    </lineage>
</organism>
<dbReference type="Proteomes" id="UP000293874">
    <property type="component" value="Unassembled WGS sequence"/>
</dbReference>
<comment type="caution">
    <text evidence="1">The sequence shown here is derived from an EMBL/GenBank/DDBJ whole genome shotgun (WGS) entry which is preliminary data.</text>
</comment>
<evidence type="ECO:0000313" key="2">
    <source>
        <dbReference type="Proteomes" id="UP000293874"/>
    </source>
</evidence>
<name>A0A4Q7N2T1_9BACT</name>
<evidence type="ECO:0000313" key="1">
    <source>
        <dbReference type="EMBL" id="RZS74455.1"/>
    </source>
</evidence>
<sequence>MPAVSNSSNTYWNLETFLDSMIVELDKARDTLALKAINKPLTYAVKDIALDLQLFPAFDGDKVKFITAQPGQAGASRVSIQLGSITDQQVRETSRLPTANDVSIDSIEGLDDDTKKNLKKIGVNSVKDVEKIEKKNVALDKTGAANTNYKNLTAMIEKARRAKIPPAINKISVSKSIDGPVLELSGKNLSVARKYKPVVVINDQLAKVLQHKSDKLVIQMSSGQLIKDVNEVVVTLDPFAIFRMNIHAKKIAT</sequence>